<reference evidence="1 2" key="1">
    <citation type="submission" date="2021-06" db="EMBL/GenBank/DDBJ databases">
        <title>44 bacteria genomes isolated from Dapeng, Shenzhen.</title>
        <authorList>
            <person name="Zheng W."/>
            <person name="Yu S."/>
            <person name="Huang Y."/>
        </authorList>
    </citation>
    <scope>NUCLEOTIDE SEQUENCE [LARGE SCALE GENOMIC DNA]</scope>
    <source>
        <strain evidence="1 2">DP5N14-6</strain>
    </source>
</reference>
<name>A0ABS7N945_9BACT</name>
<dbReference type="NCBIfam" id="TIGR03696">
    <property type="entry name" value="Rhs_assc_core"/>
    <property type="match status" value="1"/>
</dbReference>
<gene>
    <name evidence="1" type="ORF">KUV23_17900</name>
</gene>
<dbReference type="Proteomes" id="UP000766609">
    <property type="component" value="Unassembled WGS sequence"/>
</dbReference>
<dbReference type="PANTHER" id="PTHR32305">
    <property type="match status" value="1"/>
</dbReference>
<dbReference type="PANTHER" id="PTHR32305:SF15">
    <property type="entry name" value="PROTEIN RHSA-RELATED"/>
    <property type="match status" value="1"/>
</dbReference>
<comment type="caution">
    <text evidence="1">The sequence shown here is derived from an EMBL/GenBank/DDBJ whole genome shotgun (WGS) entry which is preliminary data.</text>
</comment>
<protein>
    <submittedName>
        <fullName evidence="1">RHS repeat-associated core domain-containing protein</fullName>
    </submittedName>
</protein>
<evidence type="ECO:0000313" key="1">
    <source>
        <dbReference type="EMBL" id="MBY5952860.1"/>
    </source>
</evidence>
<proteinExistence type="predicted"/>
<dbReference type="InterPro" id="IPR022385">
    <property type="entry name" value="Rhs_assc_core"/>
</dbReference>
<evidence type="ECO:0000313" key="2">
    <source>
        <dbReference type="Proteomes" id="UP000766609"/>
    </source>
</evidence>
<dbReference type="InterPro" id="IPR050708">
    <property type="entry name" value="T6SS_VgrG/RHS"/>
</dbReference>
<accession>A0ABS7N945</accession>
<dbReference type="Gene3D" id="2.180.10.10">
    <property type="entry name" value="RHS repeat-associated core"/>
    <property type="match status" value="1"/>
</dbReference>
<dbReference type="RefSeq" id="WP_222585059.1">
    <property type="nucleotide sequence ID" value="NZ_JAHVHP010000004.1"/>
</dbReference>
<dbReference type="EMBL" id="JAHVHP010000004">
    <property type="protein sequence ID" value="MBY5952860.1"/>
    <property type="molecule type" value="Genomic_DNA"/>
</dbReference>
<keyword evidence="2" id="KW-1185">Reference proteome</keyword>
<organism evidence="1 2">
    <name type="scientific">Algoriphagus marincola</name>
    <dbReference type="NCBI Taxonomy" id="264027"/>
    <lineage>
        <taxon>Bacteria</taxon>
        <taxon>Pseudomonadati</taxon>
        <taxon>Bacteroidota</taxon>
        <taxon>Cytophagia</taxon>
        <taxon>Cytophagales</taxon>
        <taxon>Cyclobacteriaceae</taxon>
        <taxon>Algoriphagus</taxon>
    </lineage>
</organism>
<sequence length="444" mass="50158">MRTSVRRYVPCPLAALIKSGSQTLWKDRLLEGVQNLNFSPEINPFLIYEFTRLLLAEIESKKTPESYLMYALYDQDSVLYDRGKVLVSNAAANEHEQLRQTLKVKKNGYLETFVVNETAQNIFFDNLKVQSTSPIIVQEYAYYPFGMTIIGLDYSYNNHTNRYLYQGKEFLDDLNLNVYDFHARGYDPVIGRTWQLDPMAESYYPWSPYAWVMNNPLKYMDPTGMFSTHTDEDGNVVAVYDDGDLGVYRHEGSRSDAAENVKRNYSEDNKGAGGERMGESLHALSFADQSLYNETGVVREARIKIDFGSSNLTDRVQEILNSDPSLFDYFKKARGGRDWDIKAHVSNGSKLYGKYASPRDAGNFAAGAVAQKSGLAPLAQFGYGAYNLSGNNEYIMGAMTGVVGWMTLANRPIGLASAYFIGKYGEDKLSQRSIDIGKDFIRRK</sequence>